<keyword evidence="4" id="KW-1185">Reference proteome</keyword>
<sequence length="403" mass="44779">MSFLDIVSKFNQQADSHSKSQSLNPFSDQFEQSRSPSPRFSREEYGKPIAGSKTDLRGRKAKSHICREILELCTVIHDVGTYNTKKRDPDDEDQPIDDGTIIVSFGELFQIYTKISDKVVGLLIAAKRRGFVYFDREILFQRRDDDVLIALLKPISEISKILKEDISQANSSAPVESKPVEKKKSPSSSKTKRAKSESKKEQNETSTNHLTIDDQPNVILSSEVTNGNSLVVEIGINDDCKTNCDELIDVKVFDVDNVGQNDDDHNANCNEQVDDIFVGGELVNNVVEISENMENQICNQVEDDVSEGVNGLIIDDETETKEIDGPSNDGVIENKIEICDLAADDSSGEVGAEVENVQSETYIEINKIHTNDGQVDVTEESINDVVNGTENIINNETEQHMCS</sequence>
<dbReference type="GO" id="GO:0035025">
    <property type="term" value="P:positive regulation of Rho protein signal transduction"/>
    <property type="evidence" value="ECO:0007669"/>
    <property type="project" value="InterPro"/>
</dbReference>
<feature type="region of interest" description="Disordered" evidence="1">
    <location>
        <begin position="170"/>
        <end position="214"/>
    </location>
</feature>
<gene>
    <name evidence="3" type="ORF">MEUPH1_LOCUS6235</name>
</gene>
<dbReference type="GO" id="GO:0003779">
    <property type="term" value="F:actin binding"/>
    <property type="evidence" value="ECO:0007669"/>
    <property type="project" value="InterPro"/>
</dbReference>
<organism evidence="3 4">
    <name type="scientific">Macrosiphum euphorbiae</name>
    <name type="common">potato aphid</name>
    <dbReference type="NCBI Taxonomy" id="13131"/>
    <lineage>
        <taxon>Eukaryota</taxon>
        <taxon>Metazoa</taxon>
        <taxon>Ecdysozoa</taxon>
        <taxon>Arthropoda</taxon>
        <taxon>Hexapoda</taxon>
        <taxon>Insecta</taxon>
        <taxon>Pterygota</taxon>
        <taxon>Neoptera</taxon>
        <taxon>Paraneoptera</taxon>
        <taxon>Hemiptera</taxon>
        <taxon>Sternorrhyncha</taxon>
        <taxon>Aphidomorpha</taxon>
        <taxon>Aphidoidea</taxon>
        <taxon>Aphididae</taxon>
        <taxon>Macrosiphini</taxon>
        <taxon>Macrosiphum</taxon>
    </lineage>
</organism>
<dbReference type="Proteomes" id="UP001160148">
    <property type="component" value="Unassembled WGS sequence"/>
</dbReference>
<dbReference type="InterPro" id="IPR038095">
    <property type="entry name" value="Costars_sf"/>
</dbReference>
<dbReference type="AlphaFoldDB" id="A0AAV0VZM1"/>
<dbReference type="GO" id="GO:0030017">
    <property type="term" value="C:sarcomere"/>
    <property type="evidence" value="ECO:0007669"/>
    <property type="project" value="TreeGrafter"/>
</dbReference>
<reference evidence="3 4" key="1">
    <citation type="submission" date="2023-01" db="EMBL/GenBank/DDBJ databases">
        <authorList>
            <person name="Whitehead M."/>
        </authorList>
    </citation>
    <scope>NUCLEOTIDE SEQUENCE [LARGE SCALE GENOMIC DNA]</scope>
</reference>
<dbReference type="InterPro" id="IPR026111">
    <property type="entry name" value="Abra"/>
</dbReference>
<dbReference type="PANTHER" id="PTHR22739">
    <property type="entry name" value="STRIATED MUSCLE ACTIVATOR OF RHO-DEPENDENT SIGNALING-RELATED"/>
    <property type="match status" value="1"/>
</dbReference>
<feature type="compositionally biased region" description="Low complexity" evidence="1">
    <location>
        <begin position="30"/>
        <end position="39"/>
    </location>
</feature>
<name>A0AAV0VZM1_9HEMI</name>
<feature type="domain" description="Costars" evidence="2">
    <location>
        <begin position="63"/>
        <end position="152"/>
    </location>
</feature>
<dbReference type="InterPro" id="IPR027817">
    <property type="entry name" value="Costars_dom"/>
</dbReference>
<dbReference type="Pfam" id="PF14705">
    <property type="entry name" value="Costars"/>
    <property type="match status" value="1"/>
</dbReference>
<dbReference type="GO" id="GO:0045944">
    <property type="term" value="P:positive regulation of transcription by RNA polymerase II"/>
    <property type="evidence" value="ECO:0007669"/>
    <property type="project" value="TreeGrafter"/>
</dbReference>
<feature type="region of interest" description="Disordered" evidence="1">
    <location>
        <begin position="14"/>
        <end position="56"/>
    </location>
</feature>
<feature type="compositionally biased region" description="Basic and acidic residues" evidence="1">
    <location>
        <begin position="194"/>
        <end position="203"/>
    </location>
</feature>
<proteinExistence type="predicted"/>
<dbReference type="PANTHER" id="PTHR22739:SF7">
    <property type="entry name" value="EG:152A3.3 PROTEIN-RELATED"/>
    <property type="match status" value="1"/>
</dbReference>
<evidence type="ECO:0000313" key="3">
    <source>
        <dbReference type="EMBL" id="CAI6349704.1"/>
    </source>
</evidence>
<comment type="caution">
    <text evidence="3">The sequence shown here is derived from an EMBL/GenBank/DDBJ whole genome shotgun (WGS) entry which is preliminary data.</text>
</comment>
<accession>A0AAV0VZM1</accession>
<evidence type="ECO:0000259" key="2">
    <source>
        <dbReference type="SMART" id="SM01283"/>
    </source>
</evidence>
<dbReference type="EMBL" id="CARXXK010000001">
    <property type="protein sequence ID" value="CAI6349704.1"/>
    <property type="molecule type" value="Genomic_DNA"/>
</dbReference>
<feature type="compositionally biased region" description="Polar residues" evidence="1">
    <location>
        <begin position="14"/>
        <end position="29"/>
    </location>
</feature>
<dbReference type="SMART" id="SM01283">
    <property type="entry name" value="Costars"/>
    <property type="match status" value="1"/>
</dbReference>
<dbReference type="Gene3D" id="1.10.10.1540">
    <property type="entry name" value="Costar domain"/>
    <property type="match status" value="1"/>
</dbReference>
<evidence type="ECO:0000256" key="1">
    <source>
        <dbReference type="SAM" id="MobiDB-lite"/>
    </source>
</evidence>
<evidence type="ECO:0000313" key="4">
    <source>
        <dbReference type="Proteomes" id="UP001160148"/>
    </source>
</evidence>
<protein>
    <recommendedName>
        <fullName evidence="2">Costars domain-containing protein</fullName>
    </recommendedName>
</protein>